<dbReference type="GO" id="GO:0008270">
    <property type="term" value="F:zinc ion binding"/>
    <property type="evidence" value="ECO:0007669"/>
    <property type="project" value="UniProtKB-KW"/>
</dbReference>
<dbReference type="InterPro" id="IPR013083">
    <property type="entry name" value="Znf_RING/FYVE/PHD"/>
</dbReference>
<feature type="region of interest" description="Disordered" evidence="5">
    <location>
        <begin position="211"/>
        <end position="271"/>
    </location>
</feature>
<evidence type="ECO:0000259" key="6">
    <source>
        <dbReference type="PROSITE" id="PS50089"/>
    </source>
</evidence>
<dbReference type="PROSITE" id="PS50089">
    <property type="entry name" value="ZF_RING_2"/>
    <property type="match status" value="1"/>
</dbReference>
<dbReference type="SMART" id="SM00184">
    <property type="entry name" value="RING"/>
    <property type="match status" value="1"/>
</dbReference>
<dbReference type="InterPro" id="IPR001841">
    <property type="entry name" value="Znf_RING"/>
</dbReference>
<dbReference type="Gene3D" id="3.30.40.10">
    <property type="entry name" value="Zinc/RING finger domain, C3HC4 (zinc finger)"/>
    <property type="match status" value="1"/>
</dbReference>
<reference evidence="7 8" key="1">
    <citation type="submission" date="2019-01" db="EMBL/GenBank/DDBJ databases">
        <title>A draft genome assembly of the solar-powered sea slug Elysia chlorotica.</title>
        <authorList>
            <person name="Cai H."/>
            <person name="Li Q."/>
            <person name="Fang X."/>
            <person name="Li J."/>
            <person name="Curtis N.E."/>
            <person name="Altenburger A."/>
            <person name="Shibata T."/>
            <person name="Feng M."/>
            <person name="Maeda T."/>
            <person name="Schwartz J.A."/>
            <person name="Shigenobu S."/>
            <person name="Lundholm N."/>
            <person name="Nishiyama T."/>
            <person name="Yang H."/>
            <person name="Hasebe M."/>
            <person name="Li S."/>
            <person name="Pierce S.K."/>
            <person name="Wang J."/>
        </authorList>
    </citation>
    <scope>NUCLEOTIDE SEQUENCE [LARGE SCALE GENOMIC DNA]</scope>
    <source>
        <strain evidence="7">EC2010</strain>
        <tissue evidence="7">Whole organism of an adult</tissue>
    </source>
</reference>
<keyword evidence="8" id="KW-1185">Reference proteome</keyword>
<dbReference type="SUPFAM" id="SSF57850">
    <property type="entry name" value="RING/U-box"/>
    <property type="match status" value="1"/>
</dbReference>
<feature type="compositionally biased region" description="Low complexity" evidence="5">
    <location>
        <begin position="224"/>
        <end position="246"/>
    </location>
</feature>
<dbReference type="PANTHER" id="PTHR46171">
    <property type="entry name" value="GH10160P"/>
    <property type="match status" value="1"/>
</dbReference>
<evidence type="ECO:0000256" key="5">
    <source>
        <dbReference type="SAM" id="MobiDB-lite"/>
    </source>
</evidence>
<protein>
    <recommendedName>
        <fullName evidence="6">RING-type domain-containing protein</fullName>
    </recommendedName>
</protein>
<dbReference type="Proteomes" id="UP000271974">
    <property type="component" value="Unassembled WGS sequence"/>
</dbReference>
<gene>
    <name evidence="7" type="ORF">EGW08_018277</name>
</gene>
<feature type="domain" description="RING-type" evidence="6">
    <location>
        <begin position="394"/>
        <end position="435"/>
    </location>
</feature>
<sequence>SMSGPVPMTYMPLCAAGGSHPHHPLGVCAAAAAATPAVAAQLHHQHHQHHQLSTTVAAAAGIPALPPTWSLAGLPVRLQTCTIPHCTLPHPIPHYLTAASSQAHHAAPPLPTSSHLPISSSSSLSSSSSSSSSSLASSSAHLSQPGLSHPAPPPAHIPGILHQHQHRPYHNHHHHHHHQTHHQQHQHPRSHYEEALQSLLVDQRDAAVYPLHPGFHHHHHHHQAAAAAAAAAAAGLAASGQHGAMAHPPPHPHPLASRPPHHPHPHPHPALAQSQQVILQEPAVHPAPPDFYGSISRYYSRRSSTRNRMRMQQQHYSTGLVLQFLAMLGSSPMPPYGRDMDNPEEMENYEALLSLAETLGDAKQKGLSKSDIQQLPAYHFSCDAVRSESDQTSCVVCMCDFEAKQLLRVLPCSHEFHAKCVDKWLKTNRTCPICRQDATETNLCQD</sequence>
<feature type="compositionally biased region" description="Basic residues" evidence="5">
    <location>
        <begin position="214"/>
        <end position="223"/>
    </location>
</feature>
<keyword evidence="2 4" id="KW-0863">Zinc-finger</keyword>
<keyword evidence="3" id="KW-0862">Zinc</keyword>
<feature type="compositionally biased region" description="Basic residues" evidence="5">
    <location>
        <begin position="163"/>
        <end position="189"/>
    </location>
</feature>
<feature type="non-terminal residue" evidence="7">
    <location>
        <position position="1"/>
    </location>
</feature>
<dbReference type="GO" id="GO:0016567">
    <property type="term" value="P:protein ubiquitination"/>
    <property type="evidence" value="ECO:0007669"/>
    <property type="project" value="TreeGrafter"/>
</dbReference>
<feature type="region of interest" description="Disordered" evidence="5">
    <location>
        <begin position="103"/>
        <end position="192"/>
    </location>
</feature>
<dbReference type="OrthoDB" id="8062037at2759"/>
<dbReference type="PANTHER" id="PTHR46171:SF3">
    <property type="entry name" value="GH10160P"/>
    <property type="match status" value="1"/>
</dbReference>
<dbReference type="AlphaFoldDB" id="A0A3S1B1P7"/>
<comment type="caution">
    <text evidence="7">The sequence shown here is derived from an EMBL/GenBank/DDBJ whole genome shotgun (WGS) entry which is preliminary data.</text>
</comment>
<dbReference type="GO" id="GO:0061630">
    <property type="term" value="F:ubiquitin protein ligase activity"/>
    <property type="evidence" value="ECO:0007669"/>
    <property type="project" value="TreeGrafter"/>
</dbReference>
<evidence type="ECO:0000256" key="3">
    <source>
        <dbReference type="ARBA" id="ARBA00022833"/>
    </source>
</evidence>
<feature type="compositionally biased region" description="Low complexity" evidence="5">
    <location>
        <begin position="103"/>
        <end position="143"/>
    </location>
</feature>
<dbReference type="STRING" id="188477.A0A3S1B1P7"/>
<dbReference type="EMBL" id="RQTK01000881">
    <property type="protein sequence ID" value="RUS73962.1"/>
    <property type="molecule type" value="Genomic_DNA"/>
</dbReference>
<evidence type="ECO:0000256" key="2">
    <source>
        <dbReference type="ARBA" id="ARBA00022771"/>
    </source>
</evidence>
<evidence type="ECO:0000256" key="1">
    <source>
        <dbReference type="ARBA" id="ARBA00022723"/>
    </source>
</evidence>
<name>A0A3S1B1P7_ELYCH</name>
<evidence type="ECO:0000313" key="7">
    <source>
        <dbReference type="EMBL" id="RUS73962.1"/>
    </source>
</evidence>
<dbReference type="CDD" id="cd16472">
    <property type="entry name" value="RING-H2_RNF38-like"/>
    <property type="match status" value="1"/>
</dbReference>
<dbReference type="Pfam" id="PF13639">
    <property type="entry name" value="zf-RING_2"/>
    <property type="match status" value="1"/>
</dbReference>
<keyword evidence="1" id="KW-0479">Metal-binding</keyword>
<organism evidence="7 8">
    <name type="scientific">Elysia chlorotica</name>
    <name type="common">Eastern emerald elysia</name>
    <name type="synonym">Sea slug</name>
    <dbReference type="NCBI Taxonomy" id="188477"/>
    <lineage>
        <taxon>Eukaryota</taxon>
        <taxon>Metazoa</taxon>
        <taxon>Spiralia</taxon>
        <taxon>Lophotrochozoa</taxon>
        <taxon>Mollusca</taxon>
        <taxon>Gastropoda</taxon>
        <taxon>Heterobranchia</taxon>
        <taxon>Euthyneura</taxon>
        <taxon>Panpulmonata</taxon>
        <taxon>Sacoglossa</taxon>
        <taxon>Placobranchoidea</taxon>
        <taxon>Plakobranchidae</taxon>
        <taxon>Elysia</taxon>
    </lineage>
</organism>
<accession>A0A3S1B1P7</accession>
<proteinExistence type="predicted"/>
<evidence type="ECO:0000313" key="8">
    <source>
        <dbReference type="Proteomes" id="UP000271974"/>
    </source>
</evidence>
<evidence type="ECO:0000256" key="4">
    <source>
        <dbReference type="PROSITE-ProRule" id="PRU00175"/>
    </source>
</evidence>
<dbReference type="FunFam" id="3.30.40.10:FF:000024">
    <property type="entry name" value="RING finger protein 44 isoform X1"/>
    <property type="match status" value="1"/>
</dbReference>